<accession>A0AAE8YNM6</accession>
<evidence type="ECO:0000313" key="2">
    <source>
        <dbReference type="EMBL" id="UGO47170.1"/>
    </source>
</evidence>
<proteinExistence type="predicted"/>
<evidence type="ECO:0000256" key="1">
    <source>
        <dbReference type="SAM" id="Phobius"/>
    </source>
</evidence>
<sequence>MVWATFWSAASAIATAVAALIAAWAMFRWKKQDELKAKMAFKLAIADYKYLILQMPPQLDTDELRDKHSNDIKKLTDLLSACNHAWLVTENLLHSNDVVVSSWQNILDTHGKYLQGFRYSEELVMYCDAILARKFIFT</sequence>
<dbReference type="EMBL" id="OK499971">
    <property type="protein sequence ID" value="UGO47170.1"/>
    <property type="molecule type" value="Genomic_DNA"/>
</dbReference>
<keyword evidence="3" id="KW-1185">Reference proteome</keyword>
<reference evidence="2" key="1">
    <citation type="submission" date="2021-10" db="EMBL/GenBank/DDBJ databases">
        <authorList>
            <person name="Brantly S."/>
            <person name="Loertscher E."/>
            <person name="Chow J."/>
            <person name="Doney J."/>
            <person name="Standing N."/>
            <person name="Ruesch S."/>
            <person name="Holmstead J."/>
            <person name="Fairholm J."/>
            <person name="Parson M."/>
            <person name="Rodriguez W."/>
            <person name="Himes S."/>
            <person name="Tovar K."/>
            <person name="Wilkey A."/>
            <person name="Birch L."/>
            <person name="Hogan T."/>
            <person name="Flake P."/>
            <person name="Walker J."/>
            <person name="Johnson L."/>
            <person name="Kruger J.L."/>
            <person name="Sharma R."/>
            <person name="Breakwell D.P."/>
            <person name="Grose J.H."/>
        </authorList>
    </citation>
    <scope>NUCLEOTIDE SEQUENCE</scope>
</reference>
<gene>
    <name evidence="2" type="ORF">COBRASIX_3</name>
</gene>
<name>A0AAE8YNM6_9CAUD</name>
<organism evidence="2 3">
    <name type="scientific">Enterobacter phage vB_EclS_CobraSix</name>
    <dbReference type="NCBI Taxonomy" id="2894794"/>
    <lineage>
        <taxon>Viruses</taxon>
        <taxon>Duplodnaviria</taxon>
        <taxon>Heunggongvirae</taxon>
        <taxon>Uroviricota</taxon>
        <taxon>Caudoviricetes</taxon>
        <taxon>Cobrasixvirus</taxon>
        <taxon>Cobrasixvirus cobrasix</taxon>
    </lineage>
</organism>
<keyword evidence="1" id="KW-1133">Transmembrane helix</keyword>
<protein>
    <submittedName>
        <fullName evidence="2">Uncharacterized protein</fullName>
    </submittedName>
</protein>
<feature type="transmembrane region" description="Helical" evidence="1">
    <location>
        <begin position="6"/>
        <end position="27"/>
    </location>
</feature>
<keyword evidence="1" id="KW-0472">Membrane</keyword>
<keyword evidence="1" id="KW-0812">Transmembrane</keyword>
<dbReference type="Proteomes" id="UP000827816">
    <property type="component" value="Segment"/>
</dbReference>
<evidence type="ECO:0000313" key="3">
    <source>
        <dbReference type="Proteomes" id="UP000827816"/>
    </source>
</evidence>